<dbReference type="Gene3D" id="1.20.58.220">
    <property type="entry name" value="Phosphate transport system protein phou homolog 2, domain 2"/>
    <property type="match status" value="1"/>
</dbReference>
<dbReference type="SUPFAM" id="SSF109755">
    <property type="entry name" value="PhoU-like"/>
    <property type="match status" value="1"/>
</dbReference>
<proteinExistence type="inferred from homology"/>
<comment type="subcellular location">
    <subcellularLocation>
        <location evidence="2">Cytoplasm</location>
    </subcellularLocation>
</comment>
<dbReference type="EMBL" id="JAMXLY010000018">
    <property type="protein sequence ID" value="MCO6025425.1"/>
    <property type="molecule type" value="Genomic_DNA"/>
</dbReference>
<dbReference type="InterPro" id="IPR028366">
    <property type="entry name" value="PhoU"/>
</dbReference>
<dbReference type="Proteomes" id="UP001204015">
    <property type="component" value="Unassembled WGS sequence"/>
</dbReference>
<dbReference type="NCBIfam" id="TIGR02135">
    <property type="entry name" value="phoU_full"/>
    <property type="match status" value="1"/>
</dbReference>
<dbReference type="PANTHER" id="PTHR42930:SF3">
    <property type="entry name" value="PHOSPHATE-SPECIFIC TRANSPORT SYSTEM ACCESSORY PROTEIN PHOU"/>
    <property type="match status" value="1"/>
</dbReference>
<keyword evidence="2" id="KW-0963">Cytoplasm</keyword>
<dbReference type="InterPro" id="IPR038078">
    <property type="entry name" value="PhoU-like_sf"/>
</dbReference>
<sequence length="239" mass="27557">MVKFIEEELMTIRKEILDMWALVYDQMKTACDAIPTADKKKAWKVIIREKRVNASELKIDCDVEDFLVLYTPVAIDLRFALAMLKMNADLERIGDFAEGIARFIIKDEGDETPDPELLKKLRLTEMVEQVLSMMDTARQALVREDMDLANSLFAKDNIVDEINGNVSKILADYVHNKPEKAQFCFDFKSVFLKLERAGDHTTNLDEEIIFYIDAKVMKHSYDNSKSDEALHHIMNEGKN</sequence>
<dbReference type="PIRSF" id="PIRSF003107">
    <property type="entry name" value="PhoU"/>
    <property type="match status" value="1"/>
</dbReference>
<feature type="domain" description="PhoU" evidence="3">
    <location>
        <begin position="16"/>
        <end position="103"/>
    </location>
</feature>
<evidence type="ECO:0000256" key="2">
    <source>
        <dbReference type="PIRNR" id="PIRNR003107"/>
    </source>
</evidence>
<dbReference type="InterPro" id="IPR026022">
    <property type="entry name" value="PhoU_dom"/>
</dbReference>
<gene>
    <name evidence="4" type="primary">phoU</name>
    <name evidence="4" type="ORF">NG821_06150</name>
</gene>
<keyword evidence="5" id="KW-1185">Reference proteome</keyword>
<comment type="similarity">
    <text evidence="1 2">Belongs to the PhoU family.</text>
</comment>
<dbReference type="PANTHER" id="PTHR42930">
    <property type="entry name" value="PHOSPHATE-SPECIFIC TRANSPORT SYSTEM ACCESSORY PROTEIN PHOU"/>
    <property type="match status" value="1"/>
</dbReference>
<accession>A0ABT1BWH9</accession>
<comment type="caution">
    <text evidence="4">The sequence shown here is derived from an EMBL/GenBank/DDBJ whole genome shotgun (WGS) entry which is preliminary data.</text>
</comment>
<comment type="subunit">
    <text evidence="2">Homodimer.</text>
</comment>
<evidence type="ECO:0000256" key="1">
    <source>
        <dbReference type="ARBA" id="ARBA00008107"/>
    </source>
</evidence>
<feature type="domain" description="PhoU" evidence="3">
    <location>
        <begin position="123"/>
        <end position="204"/>
    </location>
</feature>
<name>A0ABT1BWH9_9BACT</name>
<dbReference type="RefSeq" id="WP_252760784.1">
    <property type="nucleotide sequence ID" value="NZ_JAMXLY010000018.1"/>
</dbReference>
<evidence type="ECO:0000313" key="5">
    <source>
        <dbReference type="Proteomes" id="UP001204015"/>
    </source>
</evidence>
<organism evidence="4 5">
    <name type="scientific">Segatella cerevisiae</name>
    <dbReference type="NCBI Taxonomy" id="2053716"/>
    <lineage>
        <taxon>Bacteria</taxon>
        <taxon>Pseudomonadati</taxon>
        <taxon>Bacteroidota</taxon>
        <taxon>Bacteroidia</taxon>
        <taxon>Bacteroidales</taxon>
        <taxon>Prevotellaceae</taxon>
        <taxon>Segatella</taxon>
    </lineage>
</organism>
<protein>
    <recommendedName>
        <fullName evidence="2">Phosphate-specific transport system accessory protein PhoU</fullName>
    </recommendedName>
</protein>
<comment type="function">
    <text evidence="2">Plays a role in the regulation of phosphate uptake.</text>
</comment>
<dbReference type="Pfam" id="PF01895">
    <property type="entry name" value="PhoU"/>
    <property type="match status" value="2"/>
</dbReference>
<evidence type="ECO:0000259" key="3">
    <source>
        <dbReference type="Pfam" id="PF01895"/>
    </source>
</evidence>
<keyword evidence="2" id="KW-0592">Phosphate transport</keyword>
<keyword evidence="2" id="KW-0813">Transport</keyword>
<evidence type="ECO:0000313" key="4">
    <source>
        <dbReference type="EMBL" id="MCO6025425.1"/>
    </source>
</evidence>
<reference evidence="4 5" key="1">
    <citation type="submission" date="2022-06" db="EMBL/GenBank/DDBJ databases">
        <title>A taxonomic note on the genus Prevotella: Description of four novel genera and emended description of the genera Hallella and Xylanibacter.</title>
        <authorList>
            <person name="Hitch T.C.A."/>
        </authorList>
    </citation>
    <scope>NUCLEOTIDE SEQUENCE [LARGE SCALE GENOMIC DNA]</scope>
    <source>
        <strain evidence="4 5">DSM 100619</strain>
    </source>
</reference>